<gene>
    <name evidence="7" type="ORF">FA14DRAFT_4163</name>
</gene>
<keyword evidence="8" id="KW-1185">Reference proteome</keyword>
<dbReference type="AlphaFoldDB" id="A0A316VJT1"/>
<feature type="transmembrane region" description="Helical" evidence="6">
    <location>
        <begin position="41"/>
        <end position="61"/>
    </location>
</feature>
<feature type="transmembrane region" description="Helical" evidence="6">
    <location>
        <begin position="142"/>
        <end position="164"/>
    </location>
</feature>
<keyword evidence="2 6" id="KW-0812">Transmembrane</keyword>
<dbReference type="PANTHER" id="PTHR31465:SF1">
    <property type="entry name" value="PROTEIN RTA1-RELATED"/>
    <property type="match status" value="1"/>
</dbReference>
<dbReference type="EMBL" id="KZ819602">
    <property type="protein sequence ID" value="PWN36563.1"/>
    <property type="molecule type" value="Genomic_DNA"/>
</dbReference>
<dbReference type="InterPro" id="IPR007568">
    <property type="entry name" value="RTA1"/>
</dbReference>
<keyword evidence="3 6" id="KW-1133">Transmembrane helix</keyword>
<dbReference type="OrthoDB" id="3358017at2759"/>
<dbReference type="Proteomes" id="UP000245771">
    <property type="component" value="Unassembled WGS sequence"/>
</dbReference>
<proteinExistence type="predicted"/>
<evidence type="ECO:0000313" key="8">
    <source>
        <dbReference type="Proteomes" id="UP000245771"/>
    </source>
</evidence>
<evidence type="ECO:0000256" key="5">
    <source>
        <dbReference type="SAM" id="MobiDB-lite"/>
    </source>
</evidence>
<feature type="compositionally biased region" description="Basic and acidic residues" evidence="5">
    <location>
        <begin position="316"/>
        <end position="325"/>
    </location>
</feature>
<keyword evidence="4 6" id="KW-0472">Membrane</keyword>
<feature type="transmembrane region" description="Helical" evidence="6">
    <location>
        <begin position="266"/>
        <end position="290"/>
    </location>
</feature>
<feature type="transmembrane region" description="Helical" evidence="6">
    <location>
        <begin position="184"/>
        <end position="207"/>
    </location>
</feature>
<protein>
    <submittedName>
        <fullName evidence="7">RTA1-domain-containing protein</fullName>
    </submittedName>
</protein>
<dbReference type="GO" id="GO:0016020">
    <property type="term" value="C:membrane"/>
    <property type="evidence" value="ECO:0007669"/>
    <property type="project" value="UniProtKB-SubCell"/>
</dbReference>
<feature type="region of interest" description="Disordered" evidence="5">
    <location>
        <begin position="294"/>
        <end position="325"/>
    </location>
</feature>
<dbReference type="PANTHER" id="PTHR31465">
    <property type="entry name" value="PROTEIN RTA1-RELATED"/>
    <property type="match status" value="1"/>
</dbReference>
<dbReference type="InParanoid" id="A0A316VJT1"/>
<dbReference type="RefSeq" id="XP_025356865.1">
    <property type="nucleotide sequence ID" value="XM_025502318.1"/>
</dbReference>
<feature type="compositionally biased region" description="Polar residues" evidence="5">
    <location>
        <begin position="302"/>
        <end position="315"/>
    </location>
</feature>
<dbReference type="GeneID" id="37024099"/>
<evidence type="ECO:0000256" key="3">
    <source>
        <dbReference type="ARBA" id="ARBA00022989"/>
    </source>
</evidence>
<comment type="subcellular location">
    <subcellularLocation>
        <location evidence="1">Membrane</location>
        <topology evidence="1">Multi-pass membrane protein</topology>
    </subcellularLocation>
</comment>
<evidence type="ECO:0000256" key="2">
    <source>
        <dbReference type="ARBA" id="ARBA00022692"/>
    </source>
</evidence>
<evidence type="ECO:0000256" key="1">
    <source>
        <dbReference type="ARBA" id="ARBA00004141"/>
    </source>
</evidence>
<feature type="transmembrane region" description="Helical" evidence="6">
    <location>
        <begin position="228"/>
        <end position="246"/>
    </location>
</feature>
<name>A0A316VJT1_9BASI</name>
<dbReference type="STRING" id="1280837.A0A316VJT1"/>
<sequence length="325" mass="35745">MANTLIAREYTIDPNANLTSDIRAALERINEFGPYGYRPDLGAAIVFCVVFGTLASILTYQGIRSKRWWLLGTLAFGSWCECVGNGVRIYGHYHPDVTDPYIAQQCILVLTPALFAAAHFTILTKMCHQYGAKYITPFRPAWLVPLFVVMDLASLAIQGAGSGLAATAEIDNKPVYTINNNGNVVVAGLAIQLAGYLAFNTLFILFIKRAIEDKRKGEAPWFNARQKLFFTAVYSSALLVLGRSAFRTAEMAKGWVGEVATTEWYYLVFDATFVALAVLIVTVVSPIYYLDETKASPKESQSEAQSGQATTTTSFEHTRDASEKA</sequence>
<evidence type="ECO:0000313" key="7">
    <source>
        <dbReference type="EMBL" id="PWN36563.1"/>
    </source>
</evidence>
<evidence type="ECO:0000256" key="4">
    <source>
        <dbReference type="ARBA" id="ARBA00023136"/>
    </source>
</evidence>
<evidence type="ECO:0000256" key="6">
    <source>
        <dbReference type="SAM" id="Phobius"/>
    </source>
</evidence>
<feature type="transmembrane region" description="Helical" evidence="6">
    <location>
        <begin position="102"/>
        <end position="122"/>
    </location>
</feature>
<reference evidence="7 8" key="1">
    <citation type="journal article" date="2018" name="Mol. Biol. Evol.">
        <title>Broad Genomic Sampling Reveals a Smut Pathogenic Ancestry of the Fungal Clade Ustilaginomycotina.</title>
        <authorList>
            <person name="Kijpornyongpan T."/>
            <person name="Mondo S.J."/>
            <person name="Barry K."/>
            <person name="Sandor L."/>
            <person name="Lee J."/>
            <person name="Lipzen A."/>
            <person name="Pangilinan J."/>
            <person name="LaButti K."/>
            <person name="Hainaut M."/>
            <person name="Henrissat B."/>
            <person name="Grigoriev I.V."/>
            <person name="Spatafora J.W."/>
            <person name="Aime M.C."/>
        </authorList>
    </citation>
    <scope>NUCLEOTIDE SEQUENCE [LARGE SCALE GENOMIC DNA]</scope>
    <source>
        <strain evidence="7 8">MCA 3882</strain>
    </source>
</reference>
<organism evidence="7 8">
    <name type="scientific">Meira miltonrushii</name>
    <dbReference type="NCBI Taxonomy" id="1280837"/>
    <lineage>
        <taxon>Eukaryota</taxon>
        <taxon>Fungi</taxon>
        <taxon>Dikarya</taxon>
        <taxon>Basidiomycota</taxon>
        <taxon>Ustilaginomycotina</taxon>
        <taxon>Exobasidiomycetes</taxon>
        <taxon>Exobasidiales</taxon>
        <taxon>Brachybasidiaceae</taxon>
        <taxon>Meira</taxon>
    </lineage>
</organism>
<dbReference type="Pfam" id="PF04479">
    <property type="entry name" value="RTA1"/>
    <property type="match status" value="1"/>
</dbReference>
<accession>A0A316VJT1</accession>